<keyword evidence="2" id="KW-0175">Coiled coil</keyword>
<evidence type="ECO:0000313" key="6">
    <source>
        <dbReference type="EMBL" id="MFC5194501.1"/>
    </source>
</evidence>
<dbReference type="PANTHER" id="PTHR34220">
    <property type="entry name" value="SENSOR HISTIDINE KINASE YPDA"/>
    <property type="match status" value="1"/>
</dbReference>
<keyword evidence="1" id="KW-0802">TPR repeat</keyword>
<dbReference type="Gene3D" id="1.25.40.10">
    <property type="entry name" value="Tetratricopeptide repeat domain"/>
    <property type="match status" value="2"/>
</dbReference>
<dbReference type="Pfam" id="PF13424">
    <property type="entry name" value="TPR_12"/>
    <property type="match status" value="2"/>
</dbReference>
<evidence type="ECO:0000256" key="4">
    <source>
        <dbReference type="SAM" id="SignalP"/>
    </source>
</evidence>
<organism evidence="6 7">
    <name type="scientific">Bizionia hallyeonensis</name>
    <dbReference type="NCBI Taxonomy" id="1123757"/>
    <lineage>
        <taxon>Bacteria</taxon>
        <taxon>Pseudomonadati</taxon>
        <taxon>Bacteroidota</taxon>
        <taxon>Flavobacteriia</taxon>
        <taxon>Flavobacteriales</taxon>
        <taxon>Flavobacteriaceae</taxon>
        <taxon>Bizionia</taxon>
    </lineage>
</organism>
<dbReference type="InterPro" id="IPR010559">
    <property type="entry name" value="Sig_transdc_His_kin_internal"/>
</dbReference>
<dbReference type="PROSITE" id="PS50005">
    <property type="entry name" value="TPR"/>
    <property type="match status" value="4"/>
</dbReference>
<keyword evidence="3" id="KW-0472">Membrane</keyword>
<feature type="coiled-coil region" evidence="2">
    <location>
        <begin position="388"/>
        <end position="449"/>
    </location>
</feature>
<dbReference type="Proteomes" id="UP001596162">
    <property type="component" value="Unassembled WGS sequence"/>
</dbReference>
<reference evidence="7" key="1">
    <citation type="journal article" date="2019" name="Int. J. Syst. Evol. Microbiol.">
        <title>The Global Catalogue of Microorganisms (GCM) 10K type strain sequencing project: providing services to taxonomists for standard genome sequencing and annotation.</title>
        <authorList>
            <consortium name="The Broad Institute Genomics Platform"/>
            <consortium name="The Broad Institute Genome Sequencing Center for Infectious Disease"/>
            <person name="Wu L."/>
            <person name="Ma J."/>
        </authorList>
    </citation>
    <scope>NUCLEOTIDE SEQUENCE [LARGE SCALE GENOMIC DNA]</scope>
    <source>
        <strain evidence="7">JCM 17978</strain>
    </source>
</reference>
<proteinExistence type="predicted"/>
<dbReference type="RefSeq" id="WP_376858679.1">
    <property type="nucleotide sequence ID" value="NZ_JBHSLA010000001.1"/>
</dbReference>
<gene>
    <name evidence="6" type="ORF">ACFPH8_04080</name>
</gene>
<feature type="transmembrane region" description="Helical" evidence="3">
    <location>
        <begin position="409"/>
        <end position="427"/>
    </location>
</feature>
<dbReference type="EMBL" id="JBHSLA010000001">
    <property type="protein sequence ID" value="MFC5194501.1"/>
    <property type="molecule type" value="Genomic_DNA"/>
</dbReference>
<dbReference type="SUPFAM" id="SSF48452">
    <property type="entry name" value="TPR-like"/>
    <property type="match status" value="2"/>
</dbReference>
<keyword evidence="3" id="KW-1133">Transmembrane helix</keyword>
<evidence type="ECO:0000256" key="1">
    <source>
        <dbReference type="PROSITE-ProRule" id="PRU00339"/>
    </source>
</evidence>
<feature type="repeat" description="TPR" evidence="1">
    <location>
        <begin position="125"/>
        <end position="158"/>
    </location>
</feature>
<keyword evidence="7" id="KW-1185">Reference proteome</keyword>
<evidence type="ECO:0000259" key="5">
    <source>
        <dbReference type="Pfam" id="PF06580"/>
    </source>
</evidence>
<dbReference type="PANTHER" id="PTHR34220:SF7">
    <property type="entry name" value="SENSOR HISTIDINE KINASE YPDA"/>
    <property type="match status" value="1"/>
</dbReference>
<name>A0ABW0C474_9FLAO</name>
<dbReference type="Gene3D" id="3.30.565.10">
    <property type="entry name" value="Histidine kinase-like ATPase, C-terminal domain"/>
    <property type="match status" value="1"/>
</dbReference>
<sequence length="650" mass="75146">MNTKNHYRLFKNTIFIMLCFATTISSVAQELDLKSFYKKVDSILIERPDKPAILDSVFHNVKFDTIKLSYLVHKSHQKDYLEGEWFALNSLGNCFRNISDYEQSIGLYKKAFATARQSGNLEMEVISLNMLGVVYRRMDAIRSALDYHKQALNLAENAPEITLGLKRSIAVSQNSMGNIYLALKQYDLALIQFYKSLAIEEALDNKLGLAINNHNIGYAKEKTGHYEEALEYYNKSLDYNYQIESEIGIVICFNSIGKVYIYQDKFTEANTIIKDALQRAIKENDQFYIAISYVNYGLSELKLNNLEFAKTQLNKGLEIAKEFNLKSSEIEAYKYLSEIYELSGQHDAALDTFRKHVILDESLTNERNIQYVNDLIIKYDTEKKTNQIKELASENEIVKLRLEKNKRTLLLSLLGAGLVFITLYVLYRQRQLKNEKKILTLEQDMLRNQMNPHFIFNSLNSIKLYIINNEKENAVYYLNKFSKLIRKILIASTEKEISLQDEIENMSLYMNIENIRFSNEIDYQEKIDESLNTSSIKVPSLILQPFLENAIWHGLSSKTQNKKIELVAKKTHDNHVSITITDNGIGRVASEKIKNEKKIKRHSVGLNITKARLENFSKTFKEDYSIDIIDLYNDDNEACGTQVVLNIPIK</sequence>
<evidence type="ECO:0000313" key="7">
    <source>
        <dbReference type="Proteomes" id="UP001596162"/>
    </source>
</evidence>
<dbReference type="InterPro" id="IPR050640">
    <property type="entry name" value="Bact_2-comp_sensor_kinase"/>
</dbReference>
<evidence type="ECO:0000256" key="2">
    <source>
        <dbReference type="SAM" id="Coils"/>
    </source>
</evidence>
<keyword evidence="3" id="KW-0812">Transmembrane</keyword>
<feature type="chain" id="PRO_5045377886" evidence="4">
    <location>
        <begin position="29"/>
        <end position="650"/>
    </location>
</feature>
<comment type="caution">
    <text evidence="6">The sequence shown here is derived from an EMBL/GenBank/DDBJ whole genome shotgun (WGS) entry which is preliminary data.</text>
</comment>
<evidence type="ECO:0000256" key="3">
    <source>
        <dbReference type="SAM" id="Phobius"/>
    </source>
</evidence>
<dbReference type="SUPFAM" id="SSF55874">
    <property type="entry name" value="ATPase domain of HSP90 chaperone/DNA topoisomerase II/histidine kinase"/>
    <property type="match status" value="1"/>
</dbReference>
<feature type="repeat" description="TPR" evidence="1">
    <location>
        <begin position="330"/>
        <end position="363"/>
    </location>
</feature>
<dbReference type="InterPro" id="IPR019734">
    <property type="entry name" value="TPR_rpt"/>
</dbReference>
<dbReference type="Pfam" id="PF06580">
    <property type="entry name" value="His_kinase"/>
    <property type="match status" value="1"/>
</dbReference>
<feature type="repeat" description="TPR" evidence="1">
    <location>
        <begin position="170"/>
        <end position="203"/>
    </location>
</feature>
<feature type="repeat" description="TPR" evidence="1">
    <location>
        <begin position="210"/>
        <end position="243"/>
    </location>
</feature>
<keyword evidence="4" id="KW-0732">Signal</keyword>
<dbReference type="SMART" id="SM00028">
    <property type="entry name" value="TPR"/>
    <property type="match status" value="7"/>
</dbReference>
<dbReference type="InterPro" id="IPR011990">
    <property type="entry name" value="TPR-like_helical_dom_sf"/>
</dbReference>
<protein>
    <submittedName>
        <fullName evidence="6">Tetratricopeptide repeat protein</fullName>
    </submittedName>
</protein>
<dbReference type="InterPro" id="IPR036890">
    <property type="entry name" value="HATPase_C_sf"/>
</dbReference>
<accession>A0ABW0C474</accession>
<feature type="domain" description="Signal transduction histidine kinase internal region" evidence="5">
    <location>
        <begin position="442"/>
        <end position="520"/>
    </location>
</feature>
<feature type="signal peptide" evidence="4">
    <location>
        <begin position="1"/>
        <end position="28"/>
    </location>
</feature>